<proteinExistence type="predicted"/>
<protein>
    <submittedName>
        <fullName evidence="1">Uncharacterized protein</fullName>
    </submittedName>
</protein>
<feature type="non-terminal residue" evidence="1">
    <location>
        <position position="95"/>
    </location>
</feature>
<sequence>MVDFYQVIEEGQLGIPFGIFPSFIVYNLDLFDEAGLNYPPAQYGEKYVWPDGTEAEWDMDTLREVGMVLTVDANGNDANSPDFDSESIVQFGFLN</sequence>
<comment type="caution">
    <text evidence="1">The sequence shown here is derived from an EMBL/GenBank/DDBJ whole genome shotgun (WGS) entry which is preliminary data.</text>
</comment>
<gene>
    <name evidence="1" type="ORF">S01H4_64979</name>
</gene>
<dbReference type="AlphaFoldDB" id="X1DLB2"/>
<accession>X1DLB2</accession>
<name>X1DLB2_9ZZZZ</name>
<reference evidence="1" key="1">
    <citation type="journal article" date="2014" name="Front. Microbiol.">
        <title>High frequency of phylogenetically diverse reductive dehalogenase-homologous genes in deep subseafloor sedimentary metagenomes.</title>
        <authorList>
            <person name="Kawai M."/>
            <person name="Futagami T."/>
            <person name="Toyoda A."/>
            <person name="Takaki Y."/>
            <person name="Nishi S."/>
            <person name="Hori S."/>
            <person name="Arai W."/>
            <person name="Tsubouchi T."/>
            <person name="Morono Y."/>
            <person name="Uchiyama I."/>
            <person name="Ito T."/>
            <person name="Fujiyama A."/>
            <person name="Inagaki F."/>
            <person name="Takami H."/>
        </authorList>
    </citation>
    <scope>NUCLEOTIDE SEQUENCE</scope>
    <source>
        <strain evidence="1">Expedition CK06-06</strain>
    </source>
</reference>
<dbReference type="EMBL" id="BART01039588">
    <property type="protein sequence ID" value="GAH21696.1"/>
    <property type="molecule type" value="Genomic_DNA"/>
</dbReference>
<organism evidence="1">
    <name type="scientific">marine sediment metagenome</name>
    <dbReference type="NCBI Taxonomy" id="412755"/>
    <lineage>
        <taxon>unclassified sequences</taxon>
        <taxon>metagenomes</taxon>
        <taxon>ecological metagenomes</taxon>
    </lineage>
</organism>
<dbReference type="Gene3D" id="3.40.190.10">
    <property type="entry name" value="Periplasmic binding protein-like II"/>
    <property type="match status" value="1"/>
</dbReference>
<dbReference type="SUPFAM" id="SSF53850">
    <property type="entry name" value="Periplasmic binding protein-like II"/>
    <property type="match status" value="1"/>
</dbReference>
<evidence type="ECO:0000313" key="1">
    <source>
        <dbReference type="EMBL" id="GAH21696.1"/>
    </source>
</evidence>